<evidence type="ECO:0000313" key="1">
    <source>
        <dbReference type="EMBL" id="AEO36420.1"/>
    </source>
</evidence>
<accession>G3MSF2</accession>
<dbReference type="AlphaFoldDB" id="G3MSF2"/>
<dbReference type="EMBL" id="JO844803">
    <property type="protein sequence ID" value="AEO36420.1"/>
    <property type="molecule type" value="mRNA"/>
</dbReference>
<dbReference type="SUPFAM" id="SSF50814">
    <property type="entry name" value="Lipocalins"/>
    <property type="match status" value="1"/>
</dbReference>
<dbReference type="GO" id="GO:0030682">
    <property type="term" value="P:symbiont-mediated perturbation of host defenses"/>
    <property type="evidence" value="ECO:0007669"/>
    <property type="project" value="InterPro"/>
</dbReference>
<proteinExistence type="evidence at transcript level"/>
<dbReference type="Pfam" id="PF02098">
    <property type="entry name" value="His_binding"/>
    <property type="match status" value="1"/>
</dbReference>
<protein>
    <recommendedName>
        <fullName evidence="2">Lipocalin/cytosolic fatty-acid binding domain-containing protein</fullName>
    </recommendedName>
</protein>
<dbReference type="Gene3D" id="2.40.128.20">
    <property type="match status" value="1"/>
</dbReference>
<dbReference type="InterPro" id="IPR012674">
    <property type="entry name" value="Calycin"/>
</dbReference>
<reference evidence="1" key="1">
    <citation type="journal article" date="2011" name="PLoS ONE">
        <title>A deep insight into the sialotranscriptome of the gulf coast tick, Amblyomma maculatum.</title>
        <authorList>
            <person name="Karim S."/>
            <person name="Singh P."/>
            <person name="Ribeiro J.M."/>
        </authorList>
    </citation>
    <scope>NUCLEOTIDE SEQUENCE</scope>
    <source>
        <tissue evidence="1">Salivary gland</tissue>
    </source>
</reference>
<dbReference type="GO" id="GO:0043176">
    <property type="term" value="F:amine binding"/>
    <property type="evidence" value="ECO:0007669"/>
    <property type="project" value="InterPro"/>
</dbReference>
<evidence type="ECO:0008006" key="2">
    <source>
        <dbReference type="Google" id="ProtNLM"/>
    </source>
</evidence>
<dbReference type="InterPro" id="IPR002970">
    <property type="entry name" value="Tick_his-bd"/>
</dbReference>
<organism evidence="1">
    <name type="scientific">Amblyomma maculatum</name>
    <name type="common">Gulf Coast tick</name>
    <dbReference type="NCBI Taxonomy" id="34609"/>
    <lineage>
        <taxon>Eukaryota</taxon>
        <taxon>Metazoa</taxon>
        <taxon>Ecdysozoa</taxon>
        <taxon>Arthropoda</taxon>
        <taxon>Chelicerata</taxon>
        <taxon>Arachnida</taxon>
        <taxon>Acari</taxon>
        <taxon>Parasitiformes</taxon>
        <taxon>Ixodida</taxon>
        <taxon>Ixodoidea</taxon>
        <taxon>Ixodidae</taxon>
        <taxon>Amblyomminae</taxon>
        <taxon>Amblyomma</taxon>
    </lineage>
</organism>
<name>G3MSF2_AMBMU</name>
<sequence>MERTHSIGTTFRCHSAKRVQNVGHNKYIYNLVARNGREEYSPYYFQNVTVTLEKIPGYLNHYRSTYTSEGTQVTHTLLKMHPNGHCSVLYVEKSDGQTGCELIETVSALTPKLQNACRGYFYQHCRGKKLNVFMPGCVYPN</sequence>